<dbReference type="GO" id="GO:0030414">
    <property type="term" value="F:peptidase inhibitor activity"/>
    <property type="evidence" value="ECO:0007669"/>
    <property type="project" value="TreeGrafter"/>
</dbReference>
<dbReference type="InterPro" id="IPR008914">
    <property type="entry name" value="PEBP"/>
</dbReference>
<dbReference type="Gene3D" id="3.90.280.10">
    <property type="entry name" value="PEBP-like"/>
    <property type="match status" value="1"/>
</dbReference>
<evidence type="ECO:0000313" key="1">
    <source>
        <dbReference type="EMBL" id="EON95698.1"/>
    </source>
</evidence>
<accession>R8B8S7</accession>
<name>R8B8S7_PHAM7</name>
<dbReference type="PANTHER" id="PTHR11362">
    <property type="entry name" value="PHOSPHATIDYLETHANOLAMINE-BINDING PROTEIN"/>
    <property type="match status" value="1"/>
</dbReference>
<dbReference type="EMBL" id="KB933378">
    <property type="protein sequence ID" value="EON95698.1"/>
    <property type="molecule type" value="Genomic_DNA"/>
</dbReference>
<reference evidence="2" key="1">
    <citation type="journal article" date="2013" name="Genome Announc.">
        <title>Draft genome sequence of the ascomycete Phaeoacremonium aleophilum strain UCR-PA7, a causal agent of the esca disease complex in grapevines.</title>
        <authorList>
            <person name="Blanco-Ulate B."/>
            <person name="Rolshausen P."/>
            <person name="Cantu D."/>
        </authorList>
    </citation>
    <scope>NUCLEOTIDE SEQUENCE [LARGE SCALE GENOMIC DNA]</scope>
    <source>
        <strain evidence="2">UCR-PA7</strain>
    </source>
</reference>
<protein>
    <submittedName>
        <fullName evidence="1">Putative phosphatidylethanolamine-binding protein</fullName>
    </submittedName>
</protein>
<sequence>MSLESHSQALADSLAKAKLVPGVASELIPEGFTQKTKLEISYSNKQIDLGNFFRASECKVAPTIKFQPVDDLDNPRGAYLLILTDPDAPTPDDPKFAFWRHWVLPGLQPLSGDSGVVGETKPALTEYLGPGPKDDSKPHRYLFLLYREPAAMDLSKAQVGGEEFVERRSFKPAEFARNHGLTLVGVNWMTCAGDGWKDDE</sequence>
<dbReference type="CDD" id="cd00866">
    <property type="entry name" value="PEBP_euk"/>
    <property type="match status" value="1"/>
</dbReference>
<dbReference type="AlphaFoldDB" id="R8B8S7"/>
<dbReference type="GeneID" id="19329763"/>
<dbReference type="RefSeq" id="XP_007919569.1">
    <property type="nucleotide sequence ID" value="XM_007921378.1"/>
</dbReference>
<dbReference type="GO" id="GO:0005543">
    <property type="term" value="F:phospholipid binding"/>
    <property type="evidence" value="ECO:0007669"/>
    <property type="project" value="TreeGrafter"/>
</dbReference>
<evidence type="ECO:0000313" key="2">
    <source>
        <dbReference type="Proteomes" id="UP000014074"/>
    </source>
</evidence>
<dbReference type="GO" id="GO:0046578">
    <property type="term" value="P:regulation of Ras protein signal transduction"/>
    <property type="evidence" value="ECO:0007669"/>
    <property type="project" value="TreeGrafter"/>
</dbReference>
<dbReference type="HOGENOM" id="CLU_043994_3_1_1"/>
<dbReference type="KEGG" id="tmn:UCRPA7_8870"/>
<dbReference type="OrthoDB" id="2506647at2759"/>
<dbReference type="PANTHER" id="PTHR11362:SF85">
    <property type="entry name" value="INHIBITOR (TFS1), PUTATIVE (AFU_ORTHOLOGUE AFUA_4G08120)-RELATED"/>
    <property type="match status" value="1"/>
</dbReference>
<dbReference type="InterPro" id="IPR035810">
    <property type="entry name" value="PEBP_euk"/>
</dbReference>
<dbReference type="InterPro" id="IPR036610">
    <property type="entry name" value="PEBP-like_sf"/>
</dbReference>
<dbReference type="Pfam" id="PF01161">
    <property type="entry name" value="PBP"/>
    <property type="match status" value="1"/>
</dbReference>
<dbReference type="eggNOG" id="KOG3346">
    <property type="taxonomic scope" value="Eukaryota"/>
</dbReference>
<gene>
    <name evidence="1" type="ORF">UCRPA7_8870</name>
</gene>
<dbReference type="SUPFAM" id="SSF49777">
    <property type="entry name" value="PEBP-like"/>
    <property type="match status" value="1"/>
</dbReference>
<dbReference type="Proteomes" id="UP000014074">
    <property type="component" value="Unassembled WGS sequence"/>
</dbReference>
<organism evidence="1 2">
    <name type="scientific">Phaeoacremonium minimum (strain UCR-PA7)</name>
    <name type="common">Esca disease fungus</name>
    <name type="synonym">Togninia minima</name>
    <dbReference type="NCBI Taxonomy" id="1286976"/>
    <lineage>
        <taxon>Eukaryota</taxon>
        <taxon>Fungi</taxon>
        <taxon>Dikarya</taxon>
        <taxon>Ascomycota</taxon>
        <taxon>Pezizomycotina</taxon>
        <taxon>Sordariomycetes</taxon>
        <taxon>Sordariomycetidae</taxon>
        <taxon>Togniniales</taxon>
        <taxon>Togniniaceae</taxon>
        <taxon>Phaeoacremonium</taxon>
    </lineage>
</organism>
<proteinExistence type="predicted"/>
<keyword evidence="2" id="KW-1185">Reference proteome</keyword>
<dbReference type="GO" id="GO:0030162">
    <property type="term" value="P:regulation of proteolysis"/>
    <property type="evidence" value="ECO:0007669"/>
    <property type="project" value="TreeGrafter"/>
</dbReference>